<dbReference type="Proteomes" id="UP000266841">
    <property type="component" value="Unassembled WGS sequence"/>
</dbReference>
<keyword evidence="4" id="KW-1185">Reference proteome</keyword>
<keyword evidence="2" id="KW-0732">Signal</keyword>
<sequence length="148" mass="16106">MVFFLKIRLLLLSCALIMLSTGARKSHAEIDALEKAKRLVLDLDASTGTVGYPPGVGGREKEPATCNEIMAKSLVVANEEKAALLDEKETVVKAAALLAKKIEDLESKLEQAQADIDSYIELKQTMDAKKSEDARSHNEALSDLAKLH</sequence>
<feature type="non-terminal residue" evidence="3">
    <location>
        <position position="148"/>
    </location>
</feature>
<gene>
    <name evidence="3" type="ORF">THAOC_27384</name>
</gene>
<reference evidence="3 4" key="1">
    <citation type="journal article" date="2012" name="Genome Biol.">
        <title>Genome and low-iron response of an oceanic diatom adapted to chronic iron limitation.</title>
        <authorList>
            <person name="Lommer M."/>
            <person name="Specht M."/>
            <person name="Roy A.S."/>
            <person name="Kraemer L."/>
            <person name="Andreson R."/>
            <person name="Gutowska M.A."/>
            <person name="Wolf J."/>
            <person name="Bergner S.V."/>
            <person name="Schilhabel M.B."/>
            <person name="Klostermeier U.C."/>
            <person name="Beiko R.G."/>
            <person name="Rosenstiel P."/>
            <person name="Hippler M."/>
            <person name="Laroche J."/>
        </authorList>
    </citation>
    <scope>NUCLEOTIDE SEQUENCE [LARGE SCALE GENOMIC DNA]</scope>
    <source>
        <strain evidence="3 4">CCMP1005</strain>
    </source>
</reference>
<name>K0RLT9_THAOC</name>
<evidence type="ECO:0000256" key="2">
    <source>
        <dbReference type="SAM" id="SignalP"/>
    </source>
</evidence>
<feature type="region of interest" description="Disordered" evidence="1">
    <location>
        <begin position="127"/>
        <end position="148"/>
    </location>
</feature>
<accession>K0RLT9</accession>
<comment type="caution">
    <text evidence="3">The sequence shown here is derived from an EMBL/GenBank/DDBJ whole genome shotgun (WGS) entry which is preliminary data.</text>
</comment>
<protein>
    <submittedName>
        <fullName evidence="3">Uncharacterized protein</fullName>
    </submittedName>
</protein>
<evidence type="ECO:0000313" key="4">
    <source>
        <dbReference type="Proteomes" id="UP000266841"/>
    </source>
</evidence>
<proteinExistence type="predicted"/>
<feature type="signal peptide" evidence="2">
    <location>
        <begin position="1"/>
        <end position="28"/>
    </location>
</feature>
<feature type="chain" id="PRO_5003840411" evidence="2">
    <location>
        <begin position="29"/>
        <end position="148"/>
    </location>
</feature>
<dbReference type="AlphaFoldDB" id="K0RLT9"/>
<organism evidence="3 4">
    <name type="scientific">Thalassiosira oceanica</name>
    <name type="common">Marine diatom</name>
    <dbReference type="NCBI Taxonomy" id="159749"/>
    <lineage>
        <taxon>Eukaryota</taxon>
        <taxon>Sar</taxon>
        <taxon>Stramenopiles</taxon>
        <taxon>Ochrophyta</taxon>
        <taxon>Bacillariophyta</taxon>
        <taxon>Coscinodiscophyceae</taxon>
        <taxon>Thalassiosirophycidae</taxon>
        <taxon>Thalassiosirales</taxon>
        <taxon>Thalassiosiraceae</taxon>
        <taxon>Thalassiosira</taxon>
    </lineage>
</organism>
<dbReference type="EMBL" id="AGNL01038204">
    <property type="protein sequence ID" value="EJK53229.1"/>
    <property type="molecule type" value="Genomic_DNA"/>
</dbReference>
<evidence type="ECO:0000313" key="3">
    <source>
        <dbReference type="EMBL" id="EJK53229.1"/>
    </source>
</evidence>
<evidence type="ECO:0000256" key="1">
    <source>
        <dbReference type="SAM" id="MobiDB-lite"/>
    </source>
</evidence>